<sequence>MAYSTWNRRPSSEKMVNPRSYSILHPSTRKIPIKSAPPSPQRGHRLNSSSCNRIEAYLMRNIKWELRIPPVASVPRATRRERREKWGGGDTGAGSDAAT</sequence>
<feature type="region of interest" description="Disordered" evidence="1">
    <location>
        <begin position="1"/>
        <end position="49"/>
    </location>
</feature>
<evidence type="ECO:0000313" key="3">
    <source>
        <dbReference type="Proteomes" id="UP000026961"/>
    </source>
</evidence>
<dbReference type="Proteomes" id="UP000026961">
    <property type="component" value="Chromosome 11"/>
</dbReference>
<reference evidence="2" key="2">
    <citation type="submission" date="2018-05" db="EMBL/GenBank/DDBJ databases">
        <title>OgluRS3 (Oryza glumaepatula Reference Sequence Version 3).</title>
        <authorList>
            <person name="Zhang J."/>
            <person name="Kudrna D."/>
            <person name="Lee S."/>
            <person name="Talag J."/>
            <person name="Welchert J."/>
            <person name="Wing R.A."/>
        </authorList>
    </citation>
    <scope>NUCLEOTIDE SEQUENCE [LARGE SCALE GENOMIC DNA]</scope>
</reference>
<proteinExistence type="predicted"/>
<feature type="region of interest" description="Disordered" evidence="1">
    <location>
        <begin position="72"/>
        <end position="99"/>
    </location>
</feature>
<dbReference type="Gramene" id="OGLUM11G10610.1">
    <property type="protein sequence ID" value="OGLUM11G10610.1"/>
    <property type="gene ID" value="OGLUM11G10610"/>
</dbReference>
<name>A0A0E0BI92_9ORYZ</name>
<organism evidence="2">
    <name type="scientific">Oryza glumipatula</name>
    <dbReference type="NCBI Taxonomy" id="40148"/>
    <lineage>
        <taxon>Eukaryota</taxon>
        <taxon>Viridiplantae</taxon>
        <taxon>Streptophyta</taxon>
        <taxon>Embryophyta</taxon>
        <taxon>Tracheophyta</taxon>
        <taxon>Spermatophyta</taxon>
        <taxon>Magnoliopsida</taxon>
        <taxon>Liliopsida</taxon>
        <taxon>Poales</taxon>
        <taxon>Poaceae</taxon>
        <taxon>BOP clade</taxon>
        <taxon>Oryzoideae</taxon>
        <taxon>Oryzeae</taxon>
        <taxon>Oryzinae</taxon>
        <taxon>Oryza</taxon>
    </lineage>
</organism>
<dbReference type="EnsemblPlants" id="OGLUM11G10610.1">
    <property type="protein sequence ID" value="OGLUM11G10610.1"/>
    <property type="gene ID" value="OGLUM11G10610"/>
</dbReference>
<dbReference type="AlphaFoldDB" id="A0A0E0BI92"/>
<dbReference type="HOGENOM" id="CLU_2324163_0_0_1"/>
<evidence type="ECO:0000313" key="2">
    <source>
        <dbReference type="EnsemblPlants" id="OGLUM11G10610.1"/>
    </source>
</evidence>
<reference evidence="2" key="1">
    <citation type="submission" date="2015-04" db="UniProtKB">
        <authorList>
            <consortium name="EnsemblPlants"/>
        </authorList>
    </citation>
    <scope>IDENTIFICATION</scope>
</reference>
<accession>A0A0E0BI92</accession>
<evidence type="ECO:0000256" key="1">
    <source>
        <dbReference type="SAM" id="MobiDB-lite"/>
    </source>
</evidence>
<protein>
    <submittedName>
        <fullName evidence="2">Uncharacterized protein</fullName>
    </submittedName>
</protein>
<keyword evidence="3" id="KW-1185">Reference proteome</keyword>